<protein>
    <submittedName>
        <fullName evidence="1">Uncharacterized protein</fullName>
    </submittedName>
</protein>
<accession>A0A6A8AEC1</accession>
<dbReference type="EMBL" id="WIXI01000047">
    <property type="protein sequence ID" value="MQY48157.1"/>
    <property type="molecule type" value="Genomic_DNA"/>
</dbReference>
<proteinExistence type="predicted"/>
<name>A0A6A8AEC1_9HYPH</name>
<keyword evidence="2" id="KW-1185">Reference proteome</keyword>
<comment type="caution">
    <text evidence="1">The sequence shown here is derived from an EMBL/GenBank/DDBJ whole genome shotgun (WGS) entry which is preliminary data.</text>
</comment>
<reference evidence="1 2" key="1">
    <citation type="submission" date="2019-11" db="EMBL/GenBank/DDBJ databases">
        <title>Genome analysis of Rhizobacterium cereale a novel genus and species isolated from maize roots in North Spain.</title>
        <authorList>
            <person name="Menendez E."/>
            <person name="Flores-Felix J.D."/>
            <person name="Ramirez-Bahena M.-H."/>
            <person name="Igual J.M."/>
            <person name="Garcia-Fraile P."/>
            <person name="Peix A."/>
            <person name="Velazquez E."/>
        </authorList>
    </citation>
    <scope>NUCLEOTIDE SEQUENCE [LARGE SCALE GENOMIC DNA]</scope>
    <source>
        <strain evidence="1 2">RZME27</strain>
    </source>
</reference>
<dbReference type="Proteomes" id="UP000435138">
    <property type="component" value="Unassembled WGS sequence"/>
</dbReference>
<evidence type="ECO:0000313" key="2">
    <source>
        <dbReference type="Proteomes" id="UP000435138"/>
    </source>
</evidence>
<gene>
    <name evidence="1" type="ORF">GAO09_19140</name>
</gene>
<dbReference type="AlphaFoldDB" id="A0A6A8AEC1"/>
<sequence>MNEDLAALSISEIAQQLAALAATLSELAETPVFDEPANDDDAEFVS</sequence>
<dbReference type="RefSeq" id="WP_153356048.1">
    <property type="nucleotide sequence ID" value="NZ_WIXI01000047.1"/>
</dbReference>
<evidence type="ECO:0000313" key="1">
    <source>
        <dbReference type="EMBL" id="MQY48157.1"/>
    </source>
</evidence>
<organism evidence="1 2">
    <name type="scientific">Endobacterium cereale</name>
    <dbReference type="NCBI Taxonomy" id="2663029"/>
    <lineage>
        <taxon>Bacteria</taxon>
        <taxon>Pseudomonadati</taxon>
        <taxon>Pseudomonadota</taxon>
        <taxon>Alphaproteobacteria</taxon>
        <taxon>Hyphomicrobiales</taxon>
        <taxon>Rhizobiaceae</taxon>
        <taxon>Endobacterium</taxon>
    </lineage>
</organism>